<keyword evidence="1" id="KW-0812">Transmembrane</keyword>
<feature type="transmembrane region" description="Helical" evidence="1">
    <location>
        <begin position="76"/>
        <end position="109"/>
    </location>
</feature>
<protein>
    <submittedName>
        <fullName evidence="2">Putative YccA/Bax inhibitor family protein</fullName>
    </submittedName>
</protein>
<name>A0A841AJK7_9MICO</name>
<organism evidence="2 3">
    <name type="scientific">Conyzicola lurida</name>
    <dbReference type="NCBI Taxonomy" id="1172621"/>
    <lineage>
        <taxon>Bacteria</taxon>
        <taxon>Bacillati</taxon>
        <taxon>Actinomycetota</taxon>
        <taxon>Actinomycetes</taxon>
        <taxon>Micrococcales</taxon>
        <taxon>Microbacteriaceae</taxon>
        <taxon>Conyzicola</taxon>
    </lineage>
</organism>
<dbReference type="InterPro" id="IPR010539">
    <property type="entry name" value="BaxI_1-like"/>
</dbReference>
<evidence type="ECO:0000256" key="1">
    <source>
        <dbReference type="SAM" id="Phobius"/>
    </source>
</evidence>
<feature type="transmembrane region" description="Helical" evidence="1">
    <location>
        <begin position="121"/>
        <end position="140"/>
    </location>
</feature>
<proteinExistence type="predicted"/>
<keyword evidence="1" id="KW-0472">Membrane</keyword>
<feature type="transmembrane region" description="Helical" evidence="1">
    <location>
        <begin position="180"/>
        <end position="198"/>
    </location>
</feature>
<evidence type="ECO:0000313" key="2">
    <source>
        <dbReference type="EMBL" id="MBB5841891.1"/>
    </source>
</evidence>
<dbReference type="PANTHER" id="PTHR41282">
    <property type="entry name" value="CONSERVED TRANSMEMBRANE PROTEIN-RELATED"/>
    <property type="match status" value="1"/>
</dbReference>
<feature type="transmembrane region" description="Helical" evidence="1">
    <location>
        <begin position="146"/>
        <end position="168"/>
    </location>
</feature>
<accession>A0A841AJK7</accession>
<keyword evidence="1" id="KW-1133">Transmembrane helix</keyword>
<gene>
    <name evidence="2" type="ORF">HD599_000214</name>
</gene>
<feature type="transmembrane region" description="Helical" evidence="1">
    <location>
        <begin position="250"/>
        <end position="268"/>
    </location>
</feature>
<dbReference type="EMBL" id="JACHMJ010000001">
    <property type="protein sequence ID" value="MBB5841891.1"/>
    <property type="molecule type" value="Genomic_DNA"/>
</dbReference>
<dbReference type="AlphaFoldDB" id="A0A841AJK7"/>
<dbReference type="Proteomes" id="UP000536685">
    <property type="component" value="Unassembled WGS sequence"/>
</dbReference>
<evidence type="ECO:0000313" key="3">
    <source>
        <dbReference type="Proteomes" id="UP000536685"/>
    </source>
</evidence>
<keyword evidence="3" id="KW-1185">Reference proteome</keyword>
<dbReference type="PANTHER" id="PTHR41282:SF1">
    <property type="entry name" value="CONSERVED TRANSMEMBRANE PROTEIN-RELATED"/>
    <property type="match status" value="1"/>
</dbReference>
<sequence>MSETFASTTTKDVMAAASTNPAFTNSPAFTTKAVVHSTTVNGKTLTPEQLDELYGRPSATPTDTDRMTYEDTIRKIVIAFVVLLAGAAVGWVVPVLAIPAAIVGFVLALVNIFKKKPSRALVLAYAAFEGVFVGGITFLFESQWSGIATQAVFGTLGVVAVTLALFATGKIRESKRATQIFTVAIFGYMAFQLVNLVLRLTGVVSEFGGLQSNPLVNIGVGILVVLLASYSLVMDFTTIKRGVEGGAPRIYGWQAAFGIMVTVVWLYTEILRFLAIFRE</sequence>
<dbReference type="Pfam" id="PF12811">
    <property type="entry name" value="BaxI_1"/>
    <property type="match status" value="1"/>
</dbReference>
<feature type="transmembrane region" description="Helical" evidence="1">
    <location>
        <begin position="218"/>
        <end position="238"/>
    </location>
</feature>
<comment type="caution">
    <text evidence="2">The sequence shown here is derived from an EMBL/GenBank/DDBJ whole genome shotgun (WGS) entry which is preliminary data.</text>
</comment>
<reference evidence="2 3" key="1">
    <citation type="submission" date="2020-08" db="EMBL/GenBank/DDBJ databases">
        <title>Sequencing the genomes of 1000 actinobacteria strains.</title>
        <authorList>
            <person name="Klenk H.-P."/>
        </authorList>
    </citation>
    <scope>NUCLEOTIDE SEQUENCE [LARGE SCALE GENOMIC DNA]</scope>
    <source>
        <strain evidence="2 3">DSM 105784</strain>
    </source>
</reference>